<evidence type="ECO:0000313" key="2">
    <source>
        <dbReference type="Proteomes" id="UP000189161"/>
    </source>
</evidence>
<dbReference type="NCBIfam" id="NF033894">
    <property type="entry name" value="Eex_IncN"/>
    <property type="match status" value="1"/>
</dbReference>
<dbReference type="OrthoDB" id="5684735at2"/>
<dbReference type="Proteomes" id="UP000189161">
    <property type="component" value="Unassembled WGS sequence"/>
</dbReference>
<evidence type="ECO:0000313" key="1">
    <source>
        <dbReference type="EMBL" id="OOF45590.1"/>
    </source>
</evidence>
<comment type="caution">
    <text evidence="1">The sequence shown here is derived from an EMBL/GenBank/DDBJ whole genome shotgun (WGS) entry which is preliminary data.</text>
</comment>
<accession>A0A1V3IU69</accession>
<dbReference type="AlphaFoldDB" id="A0A1V3IU69"/>
<gene>
    <name evidence="1" type="ORF">BKK52_12315</name>
</gene>
<keyword evidence="2" id="KW-1185">Reference proteome</keyword>
<name>A0A1V3IU69_9PAST</name>
<dbReference type="RefSeq" id="WP_077478831.1">
    <property type="nucleotide sequence ID" value="NZ_MLHL01000092.1"/>
</dbReference>
<dbReference type="PROSITE" id="PS51257">
    <property type="entry name" value="PROKAR_LIPOPROTEIN"/>
    <property type="match status" value="1"/>
</dbReference>
<protein>
    <recommendedName>
        <fullName evidence="3">EexN family lipoprotein</fullName>
    </recommendedName>
</protein>
<evidence type="ECO:0008006" key="3">
    <source>
        <dbReference type="Google" id="ProtNLM"/>
    </source>
</evidence>
<proteinExistence type="predicted"/>
<reference evidence="1 2" key="1">
    <citation type="submission" date="2016-10" db="EMBL/GenBank/DDBJ databases">
        <title>Rodentibacter gen. nov. and new species.</title>
        <authorList>
            <person name="Christensen H."/>
        </authorList>
    </citation>
    <scope>NUCLEOTIDE SEQUENCE [LARGE SCALE GENOMIC DNA]</scope>
    <source>
        <strain evidence="1 2">H1987082031</strain>
    </source>
</reference>
<dbReference type="InterPro" id="IPR047937">
    <property type="entry name" value="Eex_IncN-like"/>
</dbReference>
<sequence length="73" mass="8075">MNKILPIFALVFGIVACSEPVKTKAYYSKNLDEVRKVVDVCKNRDTMTSTKKENCQNAASAILWAPSNSGLRP</sequence>
<organism evidence="1 2">
    <name type="scientific">Rodentibacter trehalosifermentans</name>
    <dbReference type="NCBI Taxonomy" id="1908263"/>
    <lineage>
        <taxon>Bacteria</taxon>
        <taxon>Pseudomonadati</taxon>
        <taxon>Pseudomonadota</taxon>
        <taxon>Gammaproteobacteria</taxon>
        <taxon>Pasteurellales</taxon>
        <taxon>Pasteurellaceae</taxon>
        <taxon>Rodentibacter</taxon>
    </lineage>
</organism>
<dbReference type="EMBL" id="MLHL01000092">
    <property type="protein sequence ID" value="OOF45590.1"/>
    <property type="molecule type" value="Genomic_DNA"/>
</dbReference>